<dbReference type="RefSeq" id="WP_263051735.1">
    <property type="nucleotide sequence ID" value="NZ_CP106735.1"/>
</dbReference>
<protein>
    <submittedName>
        <fullName evidence="2">DUF1987 domain-containing protein</fullName>
    </submittedName>
</protein>
<gene>
    <name evidence="2" type="ORF">N7E81_02650</name>
</gene>
<dbReference type="EMBL" id="CP106735">
    <property type="protein sequence ID" value="UXX80005.1"/>
    <property type="molecule type" value="Genomic_DNA"/>
</dbReference>
<feature type="domain" description="SiaC family regulatory phosphoprotein" evidence="1">
    <location>
        <begin position="7"/>
        <end position="123"/>
    </location>
</feature>
<dbReference type="Pfam" id="PF09345">
    <property type="entry name" value="SiaC"/>
    <property type="match status" value="1"/>
</dbReference>
<dbReference type="Proteomes" id="UP001062165">
    <property type="component" value="Chromosome"/>
</dbReference>
<evidence type="ECO:0000313" key="3">
    <source>
        <dbReference type="Proteomes" id="UP001062165"/>
    </source>
</evidence>
<organism evidence="2 3">
    <name type="scientific">Reichenbachiella carrageenanivorans</name>
    <dbReference type="NCBI Taxonomy" id="2979869"/>
    <lineage>
        <taxon>Bacteria</taxon>
        <taxon>Pseudomonadati</taxon>
        <taxon>Bacteroidota</taxon>
        <taxon>Cytophagia</taxon>
        <taxon>Cytophagales</taxon>
        <taxon>Reichenbachiellaceae</taxon>
        <taxon>Reichenbachiella</taxon>
    </lineage>
</organism>
<keyword evidence="3" id="KW-1185">Reference proteome</keyword>
<reference evidence="2" key="1">
    <citation type="submission" date="2022-10" db="EMBL/GenBank/DDBJ databases">
        <title>Comparative genomics and taxonomic characterization of three novel marine species of genus Reichenbachiella exhibiting antioxidant and polysaccharide degradation activities.</title>
        <authorList>
            <person name="Muhammad N."/>
            <person name="Lee Y.-J."/>
            <person name="Ko J."/>
            <person name="Kim S.-G."/>
        </authorList>
    </citation>
    <scope>NUCLEOTIDE SEQUENCE</scope>
    <source>
        <strain evidence="2">Wsw4-B4</strain>
    </source>
</reference>
<name>A0ABY6D1F8_9BACT</name>
<proteinExistence type="predicted"/>
<accession>A0ABY6D1F8</accession>
<evidence type="ECO:0000259" key="1">
    <source>
        <dbReference type="Pfam" id="PF09345"/>
    </source>
</evidence>
<dbReference type="InterPro" id="IPR018530">
    <property type="entry name" value="SiaC"/>
</dbReference>
<evidence type="ECO:0000313" key="2">
    <source>
        <dbReference type="EMBL" id="UXX80005.1"/>
    </source>
</evidence>
<sequence length="143" mass="16329">MKGYFIRSSRVTPSVYFNPKKELLDLRGKSSPENPLSFYGSLLLNMDRYVKSSAGNITVNLAFEYFNTSSSKCIFNLLRKLDTINQLGKRVIVNWYYEDGDEDMLEAGEDFSSFFGYRFNFVSVPVINTLGEETEKEPQLSAA</sequence>